<dbReference type="InterPro" id="IPR007607">
    <property type="entry name" value="BacA/B"/>
</dbReference>
<name>A0ABS2NZX9_9BACI</name>
<accession>A0ABS2NZX9</accession>
<evidence type="ECO:0000256" key="1">
    <source>
        <dbReference type="ARBA" id="ARBA00044755"/>
    </source>
</evidence>
<reference evidence="2 3" key="1">
    <citation type="submission" date="2021-01" db="EMBL/GenBank/DDBJ databases">
        <title>Genomic Encyclopedia of Type Strains, Phase IV (KMG-IV): sequencing the most valuable type-strain genomes for metagenomic binning, comparative biology and taxonomic classification.</title>
        <authorList>
            <person name="Goeker M."/>
        </authorList>
    </citation>
    <scope>NUCLEOTIDE SEQUENCE [LARGE SCALE GENOMIC DNA]</scope>
    <source>
        <strain evidence="2 3">DSM 25879</strain>
    </source>
</reference>
<gene>
    <name evidence="2" type="ORF">JOC95_001582</name>
</gene>
<comment type="similarity">
    <text evidence="1">Belongs to the bactofilin family.</text>
</comment>
<dbReference type="PANTHER" id="PTHR35024:SF4">
    <property type="entry name" value="POLYMER-FORMING CYTOSKELETAL PROTEIN"/>
    <property type="match status" value="1"/>
</dbReference>
<sequence length="241" mass="25978">MENVKIEDLVINGSGSVGGGTFNKVVINGSGTIVNDIECEVLKCNGTGKITGNVHAKSTIINGSSTLTGNLFSESVEIHGHASVKGNMHFQQLEVKGASTVGKSIKGEQLALEGSIDIAEDCECESFQAEGAFQIQGLLNADTINVTLHGKSYAKEIGGETITVKKRNSRSVIDKFIKTFNKTLKSEVIEGDHIHLEYTKAKVVRGNFVTLGPGCEIELVEYKQEFTADKDAFIKEKKKID</sequence>
<organism evidence="2 3">
    <name type="scientific">Sutcliffiella tianshenii</name>
    <dbReference type="NCBI Taxonomy" id="1463404"/>
    <lineage>
        <taxon>Bacteria</taxon>
        <taxon>Bacillati</taxon>
        <taxon>Bacillota</taxon>
        <taxon>Bacilli</taxon>
        <taxon>Bacillales</taxon>
        <taxon>Bacillaceae</taxon>
        <taxon>Sutcliffiella</taxon>
    </lineage>
</organism>
<dbReference type="EMBL" id="JAFBED010000003">
    <property type="protein sequence ID" value="MBM7619730.1"/>
    <property type="molecule type" value="Genomic_DNA"/>
</dbReference>
<evidence type="ECO:0000313" key="3">
    <source>
        <dbReference type="Proteomes" id="UP000737402"/>
    </source>
</evidence>
<dbReference type="Proteomes" id="UP000737402">
    <property type="component" value="Unassembled WGS sequence"/>
</dbReference>
<proteinExistence type="inferred from homology"/>
<evidence type="ECO:0000313" key="2">
    <source>
        <dbReference type="EMBL" id="MBM7619730.1"/>
    </source>
</evidence>
<dbReference type="Pfam" id="PF04519">
    <property type="entry name" value="Bactofilin"/>
    <property type="match status" value="1"/>
</dbReference>
<dbReference type="RefSeq" id="WP_204414944.1">
    <property type="nucleotide sequence ID" value="NZ_JAFBED010000003.1"/>
</dbReference>
<keyword evidence="3" id="KW-1185">Reference proteome</keyword>
<protein>
    <submittedName>
        <fullName evidence="2">Cytoskeletal protein CcmA (Bactofilin family)</fullName>
    </submittedName>
</protein>
<dbReference type="PANTHER" id="PTHR35024">
    <property type="entry name" value="HYPOTHETICAL CYTOSOLIC PROTEIN"/>
    <property type="match status" value="1"/>
</dbReference>
<comment type="caution">
    <text evidence="2">The sequence shown here is derived from an EMBL/GenBank/DDBJ whole genome shotgun (WGS) entry which is preliminary data.</text>
</comment>